<comment type="similarity">
    <text evidence="2">Belongs to the PBP/GOBP family.</text>
</comment>
<dbReference type="InterPro" id="IPR036728">
    <property type="entry name" value="PBP_GOBP_sf"/>
</dbReference>
<protein>
    <submittedName>
        <fullName evidence="5">CSON007444 protein</fullName>
    </submittedName>
</protein>
<keyword evidence="3" id="KW-0964">Secreted</keyword>
<gene>
    <name evidence="5" type="primary">CSON007444</name>
</gene>
<accession>A0A336M1L4</accession>
<evidence type="ECO:0000256" key="2">
    <source>
        <dbReference type="ARBA" id="ARBA00008098"/>
    </source>
</evidence>
<dbReference type="Pfam" id="PF01395">
    <property type="entry name" value="PBP_GOBP"/>
    <property type="match status" value="1"/>
</dbReference>
<evidence type="ECO:0000313" key="5">
    <source>
        <dbReference type="EMBL" id="SSX22723.1"/>
    </source>
</evidence>
<evidence type="ECO:0000256" key="3">
    <source>
        <dbReference type="ARBA" id="ARBA00022525"/>
    </source>
</evidence>
<dbReference type="GO" id="GO:0005576">
    <property type="term" value="C:extracellular region"/>
    <property type="evidence" value="ECO:0007669"/>
    <property type="project" value="UniProtKB-SubCell"/>
</dbReference>
<dbReference type="SUPFAM" id="SSF47565">
    <property type="entry name" value="Insect pheromone/odorant-binding proteins"/>
    <property type="match status" value="1"/>
</dbReference>
<dbReference type="CDD" id="cd23992">
    <property type="entry name" value="PBP_GOBP"/>
    <property type="match status" value="1"/>
</dbReference>
<name>A0A336M1L4_CULSO</name>
<proteinExistence type="inferred from homology"/>
<dbReference type="GO" id="GO:0005549">
    <property type="term" value="F:odorant binding"/>
    <property type="evidence" value="ECO:0007669"/>
    <property type="project" value="InterPro"/>
</dbReference>
<keyword evidence="4" id="KW-0732">Signal</keyword>
<dbReference type="AlphaFoldDB" id="A0A336M1L4"/>
<dbReference type="EMBL" id="UFQT01000280">
    <property type="protein sequence ID" value="SSX22723.1"/>
    <property type="molecule type" value="Genomic_DNA"/>
</dbReference>
<dbReference type="InterPro" id="IPR006170">
    <property type="entry name" value="PBP/GOBP"/>
</dbReference>
<reference evidence="5" key="1">
    <citation type="submission" date="2018-07" db="EMBL/GenBank/DDBJ databases">
        <authorList>
            <person name="Quirk P.G."/>
            <person name="Krulwich T.A."/>
        </authorList>
    </citation>
    <scope>NUCLEOTIDE SEQUENCE</scope>
</reference>
<sequence length="138" mass="15913">MVKFQTMTIKIIFILGFTSILIVSSQSQAPPMLENHFEWCINVTKVDRTIALKARRHDLTFNDHKGNCFLYCICSGVGFCDKDLKLVTKFLEQGTDIDKEKIRNAGEKCNQISTEDECDTVFERFKCFFDHVPETPVH</sequence>
<organism evidence="5">
    <name type="scientific">Culicoides sonorensis</name>
    <name type="common">Biting midge</name>
    <dbReference type="NCBI Taxonomy" id="179676"/>
    <lineage>
        <taxon>Eukaryota</taxon>
        <taxon>Metazoa</taxon>
        <taxon>Ecdysozoa</taxon>
        <taxon>Arthropoda</taxon>
        <taxon>Hexapoda</taxon>
        <taxon>Insecta</taxon>
        <taxon>Pterygota</taxon>
        <taxon>Neoptera</taxon>
        <taxon>Endopterygota</taxon>
        <taxon>Diptera</taxon>
        <taxon>Nematocera</taxon>
        <taxon>Chironomoidea</taxon>
        <taxon>Ceratopogonidae</taxon>
        <taxon>Ceratopogoninae</taxon>
        <taxon>Culicoides</taxon>
        <taxon>Monoculicoides</taxon>
    </lineage>
</organism>
<feature type="signal peptide" evidence="4">
    <location>
        <begin position="1"/>
        <end position="27"/>
    </location>
</feature>
<feature type="chain" id="PRO_5016335379" evidence="4">
    <location>
        <begin position="28"/>
        <end position="138"/>
    </location>
</feature>
<evidence type="ECO:0000256" key="4">
    <source>
        <dbReference type="SAM" id="SignalP"/>
    </source>
</evidence>
<dbReference type="VEuPathDB" id="VectorBase:CSON007444"/>
<dbReference type="Gene3D" id="1.10.238.20">
    <property type="entry name" value="Pheromone/general odorant binding protein domain"/>
    <property type="match status" value="1"/>
</dbReference>
<evidence type="ECO:0000256" key="1">
    <source>
        <dbReference type="ARBA" id="ARBA00004613"/>
    </source>
</evidence>
<dbReference type="SMART" id="SM00708">
    <property type="entry name" value="PhBP"/>
    <property type="match status" value="1"/>
</dbReference>
<comment type="subcellular location">
    <subcellularLocation>
        <location evidence="1">Secreted</location>
    </subcellularLocation>
</comment>